<evidence type="ECO:0008006" key="3">
    <source>
        <dbReference type="Google" id="ProtNLM"/>
    </source>
</evidence>
<protein>
    <recommendedName>
        <fullName evidence="3">RapA2 cadherin-like domain-containing protein</fullName>
    </recommendedName>
</protein>
<reference evidence="2" key="1">
    <citation type="submission" date="2018-05" db="EMBL/GenBank/DDBJ databases">
        <authorList>
            <person name="Lanie J.A."/>
            <person name="Ng W.-L."/>
            <person name="Kazmierczak K.M."/>
            <person name="Andrzejewski T.M."/>
            <person name="Davidsen T.M."/>
            <person name="Wayne K.J."/>
            <person name="Tettelin H."/>
            <person name="Glass J.I."/>
            <person name="Rusch D."/>
            <person name="Podicherti R."/>
            <person name="Tsui H.-C.T."/>
            <person name="Winkler M.E."/>
        </authorList>
    </citation>
    <scope>NUCLEOTIDE SEQUENCE</scope>
</reference>
<dbReference type="AlphaFoldDB" id="A0A382HXV8"/>
<evidence type="ECO:0000256" key="1">
    <source>
        <dbReference type="SAM" id="MobiDB-lite"/>
    </source>
</evidence>
<organism evidence="2">
    <name type="scientific">marine metagenome</name>
    <dbReference type="NCBI Taxonomy" id="408172"/>
    <lineage>
        <taxon>unclassified sequences</taxon>
        <taxon>metagenomes</taxon>
        <taxon>ecological metagenomes</taxon>
    </lineage>
</organism>
<proteinExistence type="predicted"/>
<gene>
    <name evidence="2" type="ORF">METZ01_LOCUS244307</name>
</gene>
<evidence type="ECO:0000313" key="2">
    <source>
        <dbReference type="EMBL" id="SVB91453.1"/>
    </source>
</evidence>
<feature type="region of interest" description="Disordered" evidence="1">
    <location>
        <begin position="20"/>
        <end position="40"/>
    </location>
</feature>
<dbReference type="Pfam" id="PF17963">
    <property type="entry name" value="Big_9"/>
    <property type="match status" value="1"/>
</dbReference>
<sequence>YSGSAFADADDPAVYNSSLDISGFQVDDDDASTSGGDRDSDFRVTPIDFEDYVYDADGDDLSIVTIPPSSDETLTTIFGGTLTPSDGLEYDYSPPANSADLAADFLLFKASDGQAQSSMAFGTFNFTDGRWQDRFFVPTALSDNVNIEEDNEQEISFVGFDPVFQSIYQNDDGIEIIQYPTNGSLGDLSLSLTSTGMLAVWEADYSPDPNFSGSDEIRFEVTSPSGTSSAGIISITVYPVNDLPIIDNISDVSMDEDDTYSFSVNYSDVDDVLSASVSSNSDDVIVSIDSGTGGGDGYVAHPGNAISQDGIGWSKLYYSSGTLESFVDDCIAKCNTAFICGGFVVNYNDPETHASPNFCEFKMGSSMHTASAKDSYKKSMSGAALPKGAILTFSACNFNENASDSGDCIYAVGECESCSGATNGTGTIINGDTDGDGNCD</sequence>
<dbReference type="EMBL" id="UINC01063626">
    <property type="protein sequence ID" value="SVB91453.1"/>
    <property type="molecule type" value="Genomic_DNA"/>
</dbReference>
<name>A0A382HXV8_9ZZZZ</name>
<accession>A0A382HXV8</accession>
<feature type="non-terminal residue" evidence="2">
    <location>
        <position position="1"/>
    </location>
</feature>